<feature type="region of interest" description="Disordered" evidence="1">
    <location>
        <begin position="1"/>
        <end position="34"/>
    </location>
</feature>
<organism evidence="2">
    <name type="scientific">Arundo donax</name>
    <name type="common">Giant reed</name>
    <name type="synonym">Donax arundinaceus</name>
    <dbReference type="NCBI Taxonomy" id="35708"/>
    <lineage>
        <taxon>Eukaryota</taxon>
        <taxon>Viridiplantae</taxon>
        <taxon>Streptophyta</taxon>
        <taxon>Embryophyta</taxon>
        <taxon>Tracheophyta</taxon>
        <taxon>Spermatophyta</taxon>
        <taxon>Magnoliopsida</taxon>
        <taxon>Liliopsida</taxon>
        <taxon>Poales</taxon>
        <taxon>Poaceae</taxon>
        <taxon>PACMAD clade</taxon>
        <taxon>Arundinoideae</taxon>
        <taxon>Arundineae</taxon>
        <taxon>Arundo</taxon>
    </lineage>
</organism>
<reference evidence="2" key="2">
    <citation type="journal article" date="2015" name="Data Brief">
        <title>Shoot transcriptome of the giant reed, Arundo donax.</title>
        <authorList>
            <person name="Barrero R.A."/>
            <person name="Guerrero F.D."/>
            <person name="Moolhuijzen P."/>
            <person name="Goolsby J.A."/>
            <person name="Tidwell J."/>
            <person name="Bellgard S.E."/>
            <person name="Bellgard M.I."/>
        </authorList>
    </citation>
    <scope>NUCLEOTIDE SEQUENCE</scope>
    <source>
        <tissue evidence="2">Shoot tissue taken approximately 20 cm above the soil surface</tissue>
    </source>
</reference>
<feature type="compositionally biased region" description="Polar residues" evidence="1">
    <location>
        <begin position="1"/>
        <end position="25"/>
    </location>
</feature>
<protein>
    <submittedName>
        <fullName evidence="2">Uncharacterized protein</fullName>
    </submittedName>
</protein>
<proteinExistence type="predicted"/>
<sequence length="34" mass="3773">MPNSSVIDKGLNQEQKSYSSGASQIEEQKSRCRS</sequence>
<evidence type="ECO:0000313" key="2">
    <source>
        <dbReference type="EMBL" id="JAD68788.1"/>
    </source>
</evidence>
<evidence type="ECO:0000256" key="1">
    <source>
        <dbReference type="SAM" id="MobiDB-lite"/>
    </source>
</evidence>
<name>A0A0A9C2U7_ARUDO</name>
<accession>A0A0A9C2U7</accession>
<reference evidence="2" key="1">
    <citation type="submission" date="2014-09" db="EMBL/GenBank/DDBJ databases">
        <authorList>
            <person name="Magalhaes I.L.F."/>
            <person name="Oliveira U."/>
            <person name="Santos F.R."/>
            <person name="Vidigal T.H.D.A."/>
            <person name="Brescovit A.D."/>
            <person name="Santos A.J."/>
        </authorList>
    </citation>
    <scope>NUCLEOTIDE SEQUENCE</scope>
    <source>
        <tissue evidence="2">Shoot tissue taken approximately 20 cm above the soil surface</tissue>
    </source>
</reference>
<dbReference type="AlphaFoldDB" id="A0A0A9C2U7"/>
<dbReference type="EMBL" id="GBRH01229107">
    <property type="protein sequence ID" value="JAD68788.1"/>
    <property type="molecule type" value="Transcribed_RNA"/>
</dbReference>